<dbReference type="InterPro" id="IPR011836">
    <property type="entry name" value="YhdP"/>
</dbReference>
<dbReference type="EMBL" id="JAEQNA010000004">
    <property type="protein sequence ID" value="MBL0421191.1"/>
    <property type="molecule type" value="Genomic_DNA"/>
</dbReference>
<protein>
    <submittedName>
        <fullName evidence="3">TIGR02099 family protein</fullName>
    </submittedName>
</protein>
<keyword evidence="1" id="KW-0812">Transmembrane</keyword>
<reference evidence="3" key="1">
    <citation type="submission" date="2021-01" db="EMBL/GenBank/DDBJ databases">
        <title>Ramlibacter sp. strain AW1 16S ribosomal RNA gene Genome sequencing and assembly.</title>
        <authorList>
            <person name="Kang M."/>
        </authorList>
    </citation>
    <scope>NUCLEOTIDE SEQUENCE</scope>
    <source>
        <strain evidence="3">AW1</strain>
    </source>
</reference>
<evidence type="ECO:0000313" key="3">
    <source>
        <dbReference type="EMBL" id="MBL0421191.1"/>
    </source>
</evidence>
<keyword evidence="4" id="KW-1185">Reference proteome</keyword>
<sequence length="1342" mass="143282">MNDSLLPSRALRVFSALASALWWLLVAFWVVLALAWGALHGWIVPRIGELTPRLEMQATRALGVPVRIGSVSARSDGLMPTLELRDVVLHDAQAREALRLARVVAAVSPRSLWNLGFEQLVIESPELEVRRMPDGRFQVAGLELSGERGEDDRAADWFFRQKEVLVLGGLLRFVDETRPASPALALSDIRFVSRNSARRHSMRLDATPPPEWGSRFQVSGVFRQPLWSVHPGRWSDWTGQLHADVASLDLSRLRDHTGWGASLRDARGALRAWIDIEQGRAVGGAADVDLRQVRARFAPDRPVLALDALSGRVDGHWTARGFDLQTRRLRFQLQGGPRWPGGDVSLNWQQALGRQPAHGSVGADRLDIGAVAQLARHLPVDARWQTLLARHAPSGAVESLQARWQLAAGGPRYSASGRATQLALAAGGGVPGVRGADVEFDASDTGGKARVRVQGGAVDLAGILQEPLVPIEQLATDLQWRIAGGRLNVEARGMELRNADLRAHGQASWRSAEARRPDQPGLLDLDIAITQADGARVVRYLPLSIGQGTLDYVRASVQGGRISDGRIRVRGDLHHFPFADPRQGEFRISAKVRDLTYAFAPPAVAPSAEGQWPTLAQLSGELLFERNGMFVRGAQGRFAGFPGLLVQADASIPDFSSSTVNVTGLVRGPLAESVAVFNAMPVAAWVGQPLAQASVDGPADVRLRLALPLAHLADSKVQGSVVLSGNELRLRPDVPALSRTRGTVAFHEGGFSIAGAQARALGGEVRIDGGTRAAASAAEAPVQLRLQGTASAEGLAGSAELGAVTRLARRASGSAAYTALIDIRDSGVDLGIDSNLQGLALDLPAPLAKAAEAALPVHVGVRALPGAPSTDRVSVRLGQLVLAVFERDVSGPQARVLRGAIGVGLGAGESAPLPARGVLANVRLDSVNLDAWQEALSGLAPAAGPASREASAGGAAGSDYLPTILAVRARELKMQGRTLDQVVVGGSREGPVWRANVDADQLGGYVEYRQPSDGNPGRVLARLARLSIAASHTDEVESLLDQQPSSIPALDVVVDDFELRGRRLGRLEIEATNRGTTTAAGAPEWRLNKLRLSMPEAVFSASGNWAPARAGARERRRTAMNFKLDISDSGALLSRLGMHDVIRRGRGQLEGEVAWMGSPLALDYPSLTGEVDVGIQAGQFLKAEPGPAKLLGVLSLQSLPRRLSLDFRDVFSDGFAFDFVRGHMKIEQGVASTNNLQMKGVNAAVLMDGSADLARETQDLRVIVVPEINAGTASLVATVINPAIGLGTFLAQMFLREPLMRAATQEFHVDGTWSDPRVTRVRRQESRLARDANARAAMAQGS</sequence>
<feature type="transmembrane region" description="Helical" evidence="1">
    <location>
        <begin position="21"/>
        <end position="43"/>
    </location>
</feature>
<accession>A0A937D7Q3</accession>
<dbReference type="RefSeq" id="WP_201684266.1">
    <property type="nucleotide sequence ID" value="NZ_JAEQNA010000004.1"/>
</dbReference>
<comment type="caution">
    <text evidence="3">The sequence shown here is derived from an EMBL/GenBank/DDBJ whole genome shotgun (WGS) entry which is preliminary data.</text>
</comment>
<organism evidence="3 4">
    <name type="scientific">Ramlibacter aurantiacus</name>
    <dbReference type="NCBI Taxonomy" id="2801330"/>
    <lineage>
        <taxon>Bacteria</taxon>
        <taxon>Pseudomonadati</taxon>
        <taxon>Pseudomonadota</taxon>
        <taxon>Betaproteobacteria</taxon>
        <taxon>Burkholderiales</taxon>
        <taxon>Comamonadaceae</taxon>
        <taxon>Ramlibacter</taxon>
    </lineage>
</organism>
<name>A0A937D7Q3_9BURK</name>
<keyword evidence="1" id="KW-0472">Membrane</keyword>
<feature type="domain" description="YhdP central" evidence="2">
    <location>
        <begin position="19"/>
        <end position="1318"/>
    </location>
</feature>
<keyword evidence="1" id="KW-1133">Transmembrane helix</keyword>
<evidence type="ECO:0000256" key="1">
    <source>
        <dbReference type="SAM" id="Phobius"/>
    </source>
</evidence>
<evidence type="ECO:0000313" key="4">
    <source>
        <dbReference type="Proteomes" id="UP000613011"/>
    </source>
</evidence>
<dbReference type="InterPro" id="IPR025263">
    <property type="entry name" value="YhdP_central"/>
</dbReference>
<proteinExistence type="predicted"/>
<dbReference type="Proteomes" id="UP000613011">
    <property type="component" value="Unassembled WGS sequence"/>
</dbReference>
<dbReference type="Pfam" id="PF13116">
    <property type="entry name" value="YhdP"/>
    <property type="match status" value="1"/>
</dbReference>
<dbReference type="NCBIfam" id="TIGR02099">
    <property type="entry name" value="YhdP family protein"/>
    <property type="match status" value="1"/>
</dbReference>
<dbReference type="PANTHER" id="PTHR38690">
    <property type="entry name" value="PROTEASE-RELATED"/>
    <property type="match status" value="1"/>
</dbReference>
<evidence type="ECO:0000259" key="2">
    <source>
        <dbReference type="Pfam" id="PF13116"/>
    </source>
</evidence>
<dbReference type="PANTHER" id="PTHR38690:SF1">
    <property type="entry name" value="PROTEASE"/>
    <property type="match status" value="1"/>
</dbReference>
<gene>
    <name evidence="3" type="ORF">JI739_12605</name>
</gene>